<dbReference type="SUPFAM" id="SSF69012">
    <property type="entry name" value="alpha-ketoacid dehydrogenase kinase, N-terminal domain"/>
    <property type="match status" value="1"/>
</dbReference>
<dbReference type="PANTHER" id="PTHR11947:SF3">
    <property type="entry name" value="[PYRUVATE DEHYDROGENASE (ACETYL-TRANSFERRING)] KINASE, MITOCHONDRIAL"/>
    <property type="match status" value="1"/>
</dbReference>
<protein>
    <recommendedName>
        <fullName evidence="1">Protein-serine/threonine kinase</fullName>
        <ecNumber evidence="1">2.7.11.-</ecNumber>
    </recommendedName>
</protein>
<dbReference type="EC" id="2.7.11.-" evidence="1"/>
<dbReference type="InterPro" id="IPR039028">
    <property type="entry name" value="BCKD/PDK"/>
</dbReference>
<dbReference type="EMBL" id="CAXAMM010016335">
    <property type="protein sequence ID" value="CAK9038640.1"/>
    <property type="molecule type" value="Genomic_DNA"/>
</dbReference>
<name>A0ABP0LHK2_9DINO</name>
<keyword evidence="1 2" id="KW-0418">Kinase</keyword>
<evidence type="ECO:0000256" key="1">
    <source>
        <dbReference type="RuleBase" id="RU366032"/>
    </source>
</evidence>
<dbReference type="Proteomes" id="UP001642464">
    <property type="component" value="Unassembled WGS sequence"/>
</dbReference>
<keyword evidence="1" id="KW-0496">Mitochondrion</keyword>
<gene>
    <name evidence="2" type="ORF">SCF082_LOCUS22697</name>
</gene>
<keyword evidence="1" id="KW-0808">Transferase</keyword>
<keyword evidence="1" id="KW-0547">Nucleotide-binding</keyword>
<comment type="similarity">
    <text evidence="1">Belongs to the PDK/BCKDK protein kinase family.</text>
</comment>
<dbReference type="PANTHER" id="PTHR11947">
    <property type="entry name" value="PYRUVATE DEHYDROGENASE KINASE"/>
    <property type="match status" value="1"/>
</dbReference>
<dbReference type="InterPro" id="IPR036890">
    <property type="entry name" value="HATPase_C_sf"/>
</dbReference>
<evidence type="ECO:0000313" key="2">
    <source>
        <dbReference type="EMBL" id="CAK9038640.1"/>
    </source>
</evidence>
<dbReference type="GO" id="GO:0016301">
    <property type="term" value="F:kinase activity"/>
    <property type="evidence" value="ECO:0007669"/>
    <property type="project" value="UniProtKB-KW"/>
</dbReference>
<organism evidence="2 3">
    <name type="scientific">Durusdinium trenchii</name>
    <dbReference type="NCBI Taxonomy" id="1381693"/>
    <lineage>
        <taxon>Eukaryota</taxon>
        <taxon>Sar</taxon>
        <taxon>Alveolata</taxon>
        <taxon>Dinophyceae</taxon>
        <taxon>Suessiales</taxon>
        <taxon>Symbiodiniaceae</taxon>
        <taxon>Durusdinium</taxon>
    </lineage>
</organism>
<accession>A0ABP0LHK2</accession>
<comment type="subcellular location">
    <subcellularLocation>
        <location evidence="1">Mitochondrion matrix</location>
    </subcellularLocation>
</comment>
<evidence type="ECO:0000313" key="3">
    <source>
        <dbReference type="Proteomes" id="UP001642464"/>
    </source>
</evidence>
<proteinExistence type="inferred from homology"/>
<keyword evidence="3" id="KW-1185">Reference proteome</keyword>
<sequence length="282" mass="32004">MCARGSWTAVSEIPVDSCFEQHAPEASFSYIRKAEPQDPVNFQKAVQKVLKRQENMGMHKLRKLRRADNFDHFTNKFLDNFLLNRLGCNLLLSHYLACAHPHRKMIGIIDPQCDAVETCKAAGQEILSACQDFLGRKPVLRVEGFSQEGHQGPAPRFAYIPGILTFIMRELLKNRVSDRAGGIPIEVGNRVWSYMQLDVDKWQWEGVARIVTFLKLGIRRISRHIKHWITYTTSSGKASPLSGYGVGLPLSRLHARYMGGTLELISLPGYGRLELRVTKQTR</sequence>
<dbReference type="SUPFAM" id="SSF55874">
    <property type="entry name" value="ATPase domain of HSP90 chaperone/DNA topoisomerase II/histidine kinase"/>
    <property type="match status" value="1"/>
</dbReference>
<keyword evidence="1" id="KW-0067">ATP-binding</keyword>
<dbReference type="Gene3D" id="1.20.140.20">
    <property type="entry name" value="Alpha-ketoacid/pyruvate dehydrogenase kinase, N-terminal domain"/>
    <property type="match status" value="1"/>
</dbReference>
<reference evidence="2 3" key="1">
    <citation type="submission" date="2024-02" db="EMBL/GenBank/DDBJ databases">
        <authorList>
            <person name="Chen Y."/>
            <person name="Shah S."/>
            <person name="Dougan E. K."/>
            <person name="Thang M."/>
            <person name="Chan C."/>
        </authorList>
    </citation>
    <scope>NUCLEOTIDE SEQUENCE [LARGE SCALE GENOMIC DNA]</scope>
</reference>
<comment type="caution">
    <text evidence="2">The sequence shown here is derived from an EMBL/GenBank/DDBJ whole genome shotgun (WGS) entry which is preliminary data.</text>
</comment>
<dbReference type="Gene3D" id="3.30.565.10">
    <property type="entry name" value="Histidine kinase-like ATPase, C-terminal domain"/>
    <property type="match status" value="2"/>
</dbReference>
<dbReference type="InterPro" id="IPR036784">
    <property type="entry name" value="AK/P_DHK_N_sf"/>
</dbReference>